<organism evidence="2 3">
    <name type="scientific">Cervus elaphus hippelaphus</name>
    <name type="common">European red deer</name>
    <dbReference type="NCBI Taxonomy" id="46360"/>
    <lineage>
        <taxon>Eukaryota</taxon>
        <taxon>Metazoa</taxon>
        <taxon>Chordata</taxon>
        <taxon>Craniata</taxon>
        <taxon>Vertebrata</taxon>
        <taxon>Euteleostomi</taxon>
        <taxon>Mammalia</taxon>
        <taxon>Eutheria</taxon>
        <taxon>Laurasiatheria</taxon>
        <taxon>Artiodactyla</taxon>
        <taxon>Ruminantia</taxon>
        <taxon>Pecora</taxon>
        <taxon>Cervidae</taxon>
        <taxon>Cervinae</taxon>
        <taxon>Cervus</taxon>
    </lineage>
</organism>
<dbReference type="EMBL" id="MKHE01000005">
    <property type="protein sequence ID" value="OWK14701.1"/>
    <property type="molecule type" value="Genomic_DNA"/>
</dbReference>
<evidence type="ECO:0000313" key="2">
    <source>
        <dbReference type="EMBL" id="OWK14701.1"/>
    </source>
</evidence>
<dbReference type="AlphaFoldDB" id="A0A212D8X8"/>
<keyword evidence="1" id="KW-1133">Transmembrane helix</keyword>
<dbReference type="OrthoDB" id="8920197at2759"/>
<dbReference type="Proteomes" id="UP000242450">
    <property type="component" value="Chromosome 5"/>
</dbReference>
<reference evidence="2 3" key="1">
    <citation type="journal article" date="2018" name="Mol. Genet. Genomics">
        <title>The red deer Cervus elaphus genome CerEla1.0: sequencing, annotating, genes, and chromosomes.</title>
        <authorList>
            <person name="Bana N.A."/>
            <person name="Nyiri A."/>
            <person name="Nagy J."/>
            <person name="Frank K."/>
            <person name="Nagy T."/>
            <person name="Steger V."/>
            <person name="Schiller M."/>
            <person name="Lakatos P."/>
            <person name="Sugar L."/>
            <person name="Horn P."/>
            <person name="Barta E."/>
            <person name="Orosz L."/>
        </authorList>
    </citation>
    <scope>NUCLEOTIDE SEQUENCE [LARGE SCALE GENOMIC DNA]</scope>
    <source>
        <strain evidence="2">Hungarian</strain>
    </source>
</reference>
<keyword evidence="1" id="KW-0472">Membrane</keyword>
<accession>A0A212D8X8</accession>
<evidence type="ECO:0000313" key="3">
    <source>
        <dbReference type="Proteomes" id="UP000242450"/>
    </source>
</evidence>
<keyword evidence="1" id="KW-0812">Transmembrane</keyword>
<sequence>MSRLLVGTPTRTRTTCSPKRHRGLHTAFIMSLLGSVHFLLLVFLKVPLLLGLLGAILWAHRPLRSSADRRSRPIYENHHIGPACGNQGKETGPALCFSLSPCCSHQPREAHRLPRLSHDPARAHLEHRIRSGDPRSRPPSSVPLLLGLLGAVLWVHRPLRSSEN</sequence>
<protein>
    <submittedName>
        <fullName evidence="2">Uncharacterized protein</fullName>
    </submittedName>
</protein>
<keyword evidence="3" id="KW-1185">Reference proteome</keyword>
<feature type="non-terminal residue" evidence="2">
    <location>
        <position position="164"/>
    </location>
</feature>
<evidence type="ECO:0000256" key="1">
    <source>
        <dbReference type="SAM" id="Phobius"/>
    </source>
</evidence>
<gene>
    <name evidence="2" type="ORF">Celaphus_00001665</name>
</gene>
<proteinExistence type="predicted"/>
<comment type="caution">
    <text evidence="2">The sequence shown here is derived from an EMBL/GenBank/DDBJ whole genome shotgun (WGS) entry which is preliminary data.</text>
</comment>
<feature type="transmembrane region" description="Helical" evidence="1">
    <location>
        <begin position="38"/>
        <end position="60"/>
    </location>
</feature>
<name>A0A212D8X8_CEREH</name>